<dbReference type="PROSITE" id="PS50943">
    <property type="entry name" value="HTH_CROC1"/>
    <property type="match status" value="1"/>
</dbReference>
<dbReference type="CDD" id="cd00093">
    <property type="entry name" value="HTH_XRE"/>
    <property type="match status" value="1"/>
</dbReference>
<accession>A0ABQ1MIR7</accession>
<dbReference type="PANTHER" id="PTHR40455:SF1">
    <property type="entry name" value="ANTITOXIN HIGA"/>
    <property type="match status" value="1"/>
</dbReference>
<proteinExistence type="predicted"/>
<name>A0ABQ1MIR7_9BACT</name>
<dbReference type="EMBL" id="BMFD01000006">
    <property type="protein sequence ID" value="GGC41266.1"/>
    <property type="molecule type" value="Genomic_DNA"/>
</dbReference>
<evidence type="ECO:0000313" key="2">
    <source>
        <dbReference type="EMBL" id="GGC41266.1"/>
    </source>
</evidence>
<dbReference type="InterPro" id="IPR010982">
    <property type="entry name" value="Lambda_DNA-bd_dom_sf"/>
</dbReference>
<dbReference type="RefSeq" id="WP_188442369.1">
    <property type="nucleotide sequence ID" value="NZ_BMFD01000006.1"/>
</dbReference>
<feature type="domain" description="HTH cro/C1-type" evidence="1">
    <location>
        <begin position="61"/>
        <end position="114"/>
    </location>
</feature>
<protein>
    <submittedName>
        <fullName evidence="2">Transcriptional regulator</fullName>
    </submittedName>
</protein>
<dbReference type="PANTHER" id="PTHR40455">
    <property type="entry name" value="ANTITOXIN HIGA"/>
    <property type="match status" value="1"/>
</dbReference>
<dbReference type="SUPFAM" id="SSF47413">
    <property type="entry name" value="lambda repressor-like DNA-binding domains"/>
    <property type="match status" value="1"/>
</dbReference>
<sequence length="118" mass="13409">MNIRPIKTEQDYYTALSRIEELWGAKKDSLEGDELDLLVTLVESYEMKHYPIAPPDPIDAIKFRMEQMGMTASDMVKYLGSQSRVSEILNGKRKLTLGMIKSLYKGLKIPADILLNEG</sequence>
<dbReference type="SMART" id="SM00530">
    <property type="entry name" value="HTH_XRE"/>
    <property type="match status" value="1"/>
</dbReference>
<organism evidence="2 3">
    <name type="scientific">Belliella aquatica</name>
    <dbReference type="NCBI Taxonomy" id="1323734"/>
    <lineage>
        <taxon>Bacteria</taxon>
        <taxon>Pseudomonadati</taxon>
        <taxon>Bacteroidota</taxon>
        <taxon>Cytophagia</taxon>
        <taxon>Cytophagales</taxon>
        <taxon>Cyclobacteriaceae</taxon>
        <taxon>Belliella</taxon>
    </lineage>
</organism>
<reference evidence="3" key="1">
    <citation type="journal article" date="2019" name="Int. J. Syst. Evol. Microbiol.">
        <title>The Global Catalogue of Microorganisms (GCM) 10K type strain sequencing project: providing services to taxonomists for standard genome sequencing and annotation.</title>
        <authorList>
            <consortium name="The Broad Institute Genomics Platform"/>
            <consortium name="The Broad Institute Genome Sequencing Center for Infectious Disease"/>
            <person name="Wu L."/>
            <person name="Ma J."/>
        </authorList>
    </citation>
    <scope>NUCLEOTIDE SEQUENCE [LARGE SCALE GENOMIC DNA]</scope>
    <source>
        <strain evidence="3">CGMCC 1.12479</strain>
    </source>
</reference>
<gene>
    <name evidence="2" type="ORF">GCM10010993_19890</name>
</gene>
<keyword evidence="3" id="KW-1185">Reference proteome</keyword>
<comment type="caution">
    <text evidence="2">The sequence shown here is derived from an EMBL/GenBank/DDBJ whole genome shotgun (WGS) entry which is preliminary data.</text>
</comment>
<evidence type="ECO:0000313" key="3">
    <source>
        <dbReference type="Proteomes" id="UP000635885"/>
    </source>
</evidence>
<dbReference type="InterPro" id="IPR001387">
    <property type="entry name" value="Cro/C1-type_HTH"/>
</dbReference>
<evidence type="ECO:0000259" key="1">
    <source>
        <dbReference type="PROSITE" id="PS50943"/>
    </source>
</evidence>
<dbReference type="InterPro" id="IPR039060">
    <property type="entry name" value="Antitox_HigA"/>
</dbReference>
<dbReference type="Gene3D" id="1.10.260.40">
    <property type="entry name" value="lambda repressor-like DNA-binding domains"/>
    <property type="match status" value="1"/>
</dbReference>
<dbReference type="Pfam" id="PF01381">
    <property type="entry name" value="HTH_3"/>
    <property type="match status" value="1"/>
</dbReference>
<dbReference type="Proteomes" id="UP000635885">
    <property type="component" value="Unassembled WGS sequence"/>
</dbReference>